<proteinExistence type="predicted"/>
<dbReference type="Pfam" id="PF00094">
    <property type="entry name" value="VWD"/>
    <property type="match status" value="1"/>
</dbReference>
<keyword evidence="3" id="KW-0732">Signal</keyword>
<dbReference type="PANTHER" id="PTHR11339:SF402">
    <property type="entry name" value="VWFD DOMAIN-CONTAINING PROTEIN"/>
    <property type="match status" value="1"/>
</dbReference>
<dbReference type="AlphaFoldDB" id="A0A9W3FP35"/>
<accession>A0A9W3FP35</accession>
<dbReference type="InterPro" id="IPR001846">
    <property type="entry name" value="VWF_type-D"/>
</dbReference>
<dbReference type="PANTHER" id="PTHR11339">
    <property type="entry name" value="EXTRACELLULAR MATRIX GLYCOPROTEIN RELATED"/>
    <property type="match status" value="1"/>
</dbReference>
<dbReference type="InterPro" id="IPR050780">
    <property type="entry name" value="Mucin_vWF_Thrombospondin_sf"/>
</dbReference>
<feature type="signal peptide" evidence="3">
    <location>
        <begin position="1"/>
        <end position="30"/>
    </location>
</feature>
<evidence type="ECO:0000313" key="5">
    <source>
        <dbReference type="RefSeq" id="XP_045364022.1"/>
    </source>
</evidence>
<dbReference type="PROSITE" id="PS51257">
    <property type="entry name" value="PROKAR_LIPOPROTEIN"/>
    <property type="match status" value="1"/>
</dbReference>
<name>A0A9W3FP35_CAMBA</name>
<reference evidence="5" key="1">
    <citation type="submission" date="2025-08" db="UniProtKB">
        <authorList>
            <consortium name="RefSeq"/>
        </authorList>
    </citation>
    <scope>IDENTIFICATION</scope>
    <source>
        <tissue evidence="5">Blood</tissue>
    </source>
</reference>
<evidence type="ECO:0000256" key="2">
    <source>
        <dbReference type="ARBA" id="ARBA00023180"/>
    </source>
</evidence>
<evidence type="ECO:0000256" key="1">
    <source>
        <dbReference type="ARBA" id="ARBA00023157"/>
    </source>
</evidence>
<feature type="chain" id="PRO_5040800936" evidence="3">
    <location>
        <begin position="31"/>
        <end position="143"/>
    </location>
</feature>
<sequence length="143" mass="15836">MPHAPRAAGFGAFLSFHLLFPLVPCPLTVSCPRPRGWAPAHLGRSAGYCTGWGDPHYVTFDGLYYSHQGACTYVLVEEAVPTVDGFGVYVDNYHCDPRDRVSCPRTLIVRHETQEVRLETVQMAPMTVQVGGWRDLSSEWGGL</sequence>
<feature type="domain" description="VWFD" evidence="4">
    <location>
        <begin position="47"/>
        <end position="143"/>
    </location>
</feature>
<feature type="non-terminal residue" evidence="5">
    <location>
        <position position="143"/>
    </location>
</feature>
<gene>
    <name evidence="5" type="primary">LOC105082372</name>
</gene>
<protein>
    <submittedName>
        <fullName evidence="5">Intestinal mucin-like protein</fullName>
    </submittedName>
</protein>
<dbReference type="PROSITE" id="PS51233">
    <property type="entry name" value="VWFD"/>
    <property type="match status" value="1"/>
</dbReference>
<dbReference type="RefSeq" id="XP_045364022.1">
    <property type="nucleotide sequence ID" value="XM_045508066.1"/>
</dbReference>
<organism evidence="5">
    <name type="scientific">Camelus bactrianus</name>
    <name type="common">Bactrian camel</name>
    <dbReference type="NCBI Taxonomy" id="9837"/>
    <lineage>
        <taxon>Eukaryota</taxon>
        <taxon>Metazoa</taxon>
        <taxon>Chordata</taxon>
        <taxon>Craniata</taxon>
        <taxon>Vertebrata</taxon>
        <taxon>Euteleostomi</taxon>
        <taxon>Mammalia</taxon>
        <taxon>Eutheria</taxon>
        <taxon>Laurasiatheria</taxon>
        <taxon>Artiodactyla</taxon>
        <taxon>Tylopoda</taxon>
        <taxon>Camelidae</taxon>
        <taxon>Camelus</taxon>
    </lineage>
</organism>
<keyword evidence="2" id="KW-0325">Glycoprotein</keyword>
<evidence type="ECO:0000259" key="4">
    <source>
        <dbReference type="PROSITE" id="PS51233"/>
    </source>
</evidence>
<evidence type="ECO:0000256" key="3">
    <source>
        <dbReference type="SAM" id="SignalP"/>
    </source>
</evidence>
<keyword evidence="1" id="KW-1015">Disulfide bond</keyword>